<evidence type="ECO:0000313" key="3">
    <source>
        <dbReference type="EnsemblMetazoa" id="CapteP190388"/>
    </source>
</evidence>
<dbReference type="EMBL" id="AMQN01008753">
    <property type="status" value="NOT_ANNOTATED_CDS"/>
    <property type="molecule type" value="Genomic_DNA"/>
</dbReference>
<dbReference type="Gene3D" id="3.60.10.10">
    <property type="entry name" value="Endonuclease/exonuclease/phosphatase"/>
    <property type="match status" value="1"/>
</dbReference>
<dbReference type="AlphaFoldDB" id="R7U9C1"/>
<evidence type="ECO:0000256" key="1">
    <source>
        <dbReference type="SAM" id="Coils"/>
    </source>
</evidence>
<organism evidence="2">
    <name type="scientific">Capitella teleta</name>
    <name type="common">Polychaete worm</name>
    <dbReference type="NCBI Taxonomy" id="283909"/>
    <lineage>
        <taxon>Eukaryota</taxon>
        <taxon>Metazoa</taxon>
        <taxon>Spiralia</taxon>
        <taxon>Lophotrochozoa</taxon>
        <taxon>Annelida</taxon>
        <taxon>Polychaeta</taxon>
        <taxon>Sedentaria</taxon>
        <taxon>Scolecida</taxon>
        <taxon>Capitellidae</taxon>
        <taxon>Capitella</taxon>
    </lineage>
</organism>
<name>R7U9C1_CAPTE</name>
<gene>
    <name evidence="2" type="ORF">CAPTEDRAFT_190388</name>
</gene>
<dbReference type="InterPro" id="IPR036691">
    <property type="entry name" value="Endo/exonu/phosph_ase_sf"/>
</dbReference>
<evidence type="ECO:0000313" key="2">
    <source>
        <dbReference type="EMBL" id="ELU02579.1"/>
    </source>
</evidence>
<evidence type="ECO:0000313" key="4">
    <source>
        <dbReference type="Proteomes" id="UP000014760"/>
    </source>
</evidence>
<protein>
    <submittedName>
        <fullName evidence="2 3">Uncharacterized protein</fullName>
    </submittedName>
</protein>
<reference evidence="2 4" key="2">
    <citation type="journal article" date="2013" name="Nature">
        <title>Insights into bilaterian evolution from three spiralian genomes.</title>
        <authorList>
            <person name="Simakov O."/>
            <person name="Marletaz F."/>
            <person name="Cho S.J."/>
            <person name="Edsinger-Gonzales E."/>
            <person name="Havlak P."/>
            <person name="Hellsten U."/>
            <person name="Kuo D.H."/>
            <person name="Larsson T."/>
            <person name="Lv J."/>
            <person name="Arendt D."/>
            <person name="Savage R."/>
            <person name="Osoegawa K."/>
            <person name="de Jong P."/>
            <person name="Grimwood J."/>
            <person name="Chapman J.A."/>
            <person name="Shapiro H."/>
            <person name="Aerts A."/>
            <person name="Otillar R.P."/>
            <person name="Terry A.Y."/>
            <person name="Boore J.L."/>
            <person name="Grigoriev I.V."/>
            <person name="Lindberg D.R."/>
            <person name="Seaver E.C."/>
            <person name="Weisblat D.A."/>
            <person name="Putnam N.H."/>
            <person name="Rokhsar D.S."/>
        </authorList>
    </citation>
    <scope>NUCLEOTIDE SEQUENCE</scope>
    <source>
        <strain evidence="2 4">I ESC-2004</strain>
    </source>
</reference>
<dbReference type="SUPFAM" id="SSF56219">
    <property type="entry name" value="DNase I-like"/>
    <property type="match status" value="1"/>
</dbReference>
<dbReference type="EnsemblMetazoa" id="CapteT190388">
    <property type="protein sequence ID" value="CapteP190388"/>
    <property type="gene ID" value="CapteG190388"/>
</dbReference>
<dbReference type="OrthoDB" id="6143588at2759"/>
<keyword evidence="4" id="KW-1185">Reference proteome</keyword>
<feature type="coiled-coil region" evidence="1">
    <location>
        <begin position="18"/>
        <end position="52"/>
    </location>
</feature>
<dbReference type="EMBL" id="KB303899">
    <property type="protein sequence ID" value="ELU02579.1"/>
    <property type="molecule type" value="Genomic_DNA"/>
</dbReference>
<dbReference type="Proteomes" id="UP000014760">
    <property type="component" value="Unassembled WGS sequence"/>
</dbReference>
<dbReference type="HOGENOM" id="CLU_043333_0_0_1"/>
<accession>R7U9C1</accession>
<reference evidence="4" key="1">
    <citation type="submission" date="2012-12" db="EMBL/GenBank/DDBJ databases">
        <authorList>
            <person name="Hellsten U."/>
            <person name="Grimwood J."/>
            <person name="Chapman J.A."/>
            <person name="Shapiro H."/>
            <person name="Aerts A."/>
            <person name="Otillar R.P."/>
            <person name="Terry A.Y."/>
            <person name="Boore J.L."/>
            <person name="Simakov O."/>
            <person name="Marletaz F."/>
            <person name="Cho S.-J."/>
            <person name="Edsinger-Gonzales E."/>
            <person name="Havlak P."/>
            <person name="Kuo D.-H."/>
            <person name="Larsson T."/>
            <person name="Lv J."/>
            <person name="Arendt D."/>
            <person name="Savage R."/>
            <person name="Osoegawa K."/>
            <person name="de Jong P."/>
            <person name="Lindberg D.R."/>
            <person name="Seaver E.C."/>
            <person name="Weisblat D.A."/>
            <person name="Putnam N.H."/>
            <person name="Grigoriev I.V."/>
            <person name="Rokhsar D.S."/>
        </authorList>
    </citation>
    <scope>NUCLEOTIDE SEQUENCE</scope>
    <source>
        <strain evidence="4">I ESC-2004</strain>
    </source>
</reference>
<proteinExistence type="predicted"/>
<sequence>MAKKVTLEAIKALLDENSKMFLDEIKSLKGEVSSLKEELAAVRELHESAKTNAVASAEAPGPVHRTFVHVVRKSMQSVINDENCKNVVIITNAQENGEDEKLILNLCKTLDLESKPIGNTRMARKLNDSREMGTSNRLVVSPINIKPGKCGCCTSGKPLRVNNVMGNCLYMNARSIKRVTAEINKPAELQNMLASHDIHVVSITETWLTSDVMDHEIIPHHLKCYRKHRAETQPNVRGGRTLFGTDNRLPSKRRPDLECSCEVLVCEINGRSASRLILVYRPPSSDIVSFINMLNETLIKVSKELSYVC</sequence>
<keyword evidence="1" id="KW-0175">Coiled coil</keyword>
<reference evidence="3" key="3">
    <citation type="submission" date="2015-06" db="UniProtKB">
        <authorList>
            <consortium name="EnsemblMetazoa"/>
        </authorList>
    </citation>
    <scope>IDENTIFICATION</scope>
</reference>